<dbReference type="CDD" id="cd06558">
    <property type="entry name" value="crotonase-like"/>
    <property type="match status" value="1"/>
</dbReference>
<sequence>MSDAPVEVSFADGVGRITFNRPEAMNAADVATAVAFRDGVRALAAEPALRVIVLSGAGRAFMAGGDLASFRKAQDRSGFAHELIAPIHEGLALLSECRAVSIAAVQGVAAGAGMSVALAADLCLAGQSASLSTAYVRVAGPGDCGITWALPQLVGPRKALELMLLSPTIDADEALRLGLVNRVVADEALATETDQLAARLAAGPAGAMARIRDLIRRPRAHYAAHLDAERTAFAASAAEPDFDEALEAFFNKRKPNFTAG</sequence>
<dbReference type="InterPro" id="IPR029045">
    <property type="entry name" value="ClpP/crotonase-like_dom_sf"/>
</dbReference>
<dbReference type="InterPro" id="IPR018376">
    <property type="entry name" value="Enoyl-CoA_hyd/isom_CS"/>
</dbReference>
<dbReference type="InterPro" id="IPR001753">
    <property type="entry name" value="Enoyl-CoA_hydra/iso"/>
</dbReference>
<name>A0A1U9YWS5_9HYPH</name>
<dbReference type="PROSITE" id="PS00166">
    <property type="entry name" value="ENOYL_COA_HYDRATASE"/>
    <property type="match status" value="1"/>
</dbReference>
<proteinExistence type="inferred from homology"/>
<protein>
    <submittedName>
        <fullName evidence="2">4-chlorobenzoyl coenzyme A dehalogenase-2</fullName>
        <ecNumber evidence="2">3.8.1.7</ecNumber>
    </submittedName>
</protein>
<dbReference type="STRING" id="1122214.Mame_00510"/>
<dbReference type="KEGG" id="mmed:Mame_00510"/>
<evidence type="ECO:0000313" key="2">
    <source>
        <dbReference type="EMBL" id="AQZ49893.1"/>
    </source>
</evidence>
<dbReference type="Pfam" id="PF00378">
    <property type="entry name" value="ECH_1"/>
    <property type="match status" value="1"/>
</dbReference>
<dbReference type="SUPFAM" id="SSF52096">
    <property type="entry name" value="ClpP/crotonase"/>
    <property type="match status" value="1"/>
</dbReference>
<dbReference type="GO" id="GO:0018787">
    <property type="term" value="F:4-chlorobenzoyl-CoA dehalogenase activity"/>
    <property type="evidence" value="ECO:0007669"/>
    <property type="project" value="UniProtKB-EC"/>
</dbReference>
<reference evidence="2 3" key="1">
    <citation type="submission" date="2017-03" db="EMBL/GenBank/DDBJ databases">
        <title>Foreign affairs: Plasmid Transfer between Roseobacters and Rhizobia.</title>
        <authorList>
            <person name="Bartling P."/>
            <person name="Bunk B."/>
            <person name="Overmann J."/>
            <person name="Brinkmann H."/>
            <person name="Petersen J."/>
        </authorList>
    </citation>
    <scope>NUCLEOTIDE SEQUENCE [LARGE SCALE GENOMIC DNA]</scope>
    <source>
        <strain evidence="2 3">MACL11</strain>
    </source>
</reference>
<dbReference type="AlphaFoldDB" id="A0A1U9YWS5"/>
<dbReference type="EMBL" id="CP020330">
    <property type="protein sequence ID" value="AQZ49893.1"/>
    <property type="molecule type" value="Genomic_DNA"/>
</dbReference>
<dbReference type="Gene3D" id="3.90.226.10">
    <property type="entry name" value="2-enoyl-CoA Hydratase, Chain A, domain 1"/>
    <property type="match status" value="1"/>
</dbReference>
<dbReference type="RefSeq" id="WP_018066290.1">
    <property type="nucleotide sequence ID" value="NZ_AQWH01000021.1"/>
</dbReference>
<dbReference type="eggNOG" id="COG1024">
    <property type="taxonomic scope" value="Bacteria"/>
</dbReference>
<gene>
    <name evidence="2" type="primary">fcbB2</name>
    <name evidence="2" type="ORF">Mame_00510</name>
</gene>
<comment type="similarity">
    <text evidence="1">Belongs to the enoyl-CoA hydratase/isomerase family.</text>
</comment>
<keyword evidence="2" id="KW-0378">Hydrolase</keyword>
<keyword evidence="3" id="KW-1185">Reference proteome</keyword>
<dbReference type="PANTHER" id="PTHR43459:SF1">
    <property type="entry name" value="EG:BACN32G11.4 PROTEIN"/>
    <property type="match status" value="1"/>
</dbReference>
<evidence type="ECO:0000256" key="1">
    <source>
        <dbReference type="RuleBase" id="RU003707"/>
    </source>
</evidence>
<organism evidence="2 3">
    <name type="scientific">Martelella mediterranea DSM 17316</name>
    <dbReference type="NCBI Taxonomy" id="1122214"/>
    <lineage>
        <taxon>Bacteria</taxon>
        <taxon>Pseudomonadati</taxon>
        <taxon>Pseudomonadota</taxon>
        <taxon>Alphaproteobacteria</taxon>
        <taxon>Hyphomicrobiales</taxon>
        <taxon>Aurantimonadaceae</taxon>
        <taxon>Martelella</taxon>
    </lineage>
</organism>
<evidence type="ECO:0000313" key="3">
    <source>
        <dbReference type="Proteomes" id="UP000191135"/>
    </source>
</evidence>
<dbReference type="Proteomes" id="UP000191135">
    <property type="component" value="Chromosome"/>
</dbReference>
<accession>A0A1U9YWS5</accession>
<dbReference type="EC" id="3.8.1.7" evidence="2"/>
<dbReference type="PANTHER" id="PTHR43459">
    <property type="entry name" value="ENOYL-COA HYDRATASE"/>
    <property type="match status" value="1"/>
</dbReference>